<dbReference type="Pfam" id="PF00589">
    <property type="entry name" value="Phage_integrase"/>
    <property type="match status" value="1"/>
</dbReference>
<proteinExistence type="predicted"/>
<reference evidence="4" key="1">
    <citation type="submission" date="2022-06" db="EMBL/GenBank/DDBJ databases">
        <title>Complete genome sequence of Streptomyces nigrescens HEK616.</title>
        <authorList>
            <person name="Asamizu S."/>
            <person name="Onaka H."/>
        </authorList>
    </citation>
    <scope>NUCLEOTIDE SEQUENCE</scope>
    <source>
        <strain evidence="4">HEK616</strain>
    </source>
</reference>
<dbReference type="EMBL" id="AP026073">
    <property type="protein sequence ID" value="BDM67200.1"/>
    <property type="molecule type" value="Genomic_DNA"/>
</dbReference>
<evidence type="ECO:0000259" key="3">
    <source>
        <dbReference type="PROSITE" id="PS51898"/>
    </source>
</evidence>
<dbReference type="InterPro" id="IPR002104">
    <property type="entry name" value="Integrase_catalytic"/>
</dbReference>
<dbReference type="PROSITE" id="PS51898">
    <property type="entry name" value="TYR_RECOMBINASE"/>
    <property type="match status" value="1"/>
</dbReference>
<feature type="domain" description="Tyr recombinase" evidence="3">
    <location>
        <begin position="234"/>
        <end position="446"/>
    </location>
</feature>
<organism evidence="4 5">
    <name type="scientific">Streptomyces nigrescens</name>
    <dbReference type="NCBI Taxonomy" id="1920"/>
    <lineage>
        <taxon>Bacteria</taxon>
        <taxon>Bacillati</taxon>
        <taxon>Actinomycetota</taxon>
        <taxon>Actinomycetes</taxon>
        <taxon>Kitasatosporales</taxon>
        <taxon>Streptomycetaceae</taxon>
        <taxon>Streptomyces</taxon>
    </lineage>
</organism>
<dbReference type="RefSeq" id="WP_261951398.1">
    <property type="nucleotide sequence ID" value="NZ_AP026073.1"/>
</dbReference>
<dbReference type="Proteomes" id="UP001059597">
    <property type="component" value="Chromosome"/>
</dbReference>
<dbReference type="PANTHER" id="PTHR30349:SF64">
    <property type="entry name" value="PROPHAGE INTEGRASE INTD-RELATED"/>
    <property type="match status" value="1"/>
</dbReference>
<dbReference type="InterPro" id="IPR050090">
    <property type="entry name" value="Tyrosine_recombinase_XerCD"/>
</dbReference>
<keyword evidence="1" id="KW-0233">DNA recombination</keyword>
<evidence type="ECO:0000256" key="2">
    <source>
        <dbReference type="SAM" id="MobiDB-lite"/>
    </source>
</evidence>
<dbReference type="InterPro" id="IPR013762">
    <property type="entry name" value="Integrase-like_cat_sf"/>
</dbReference>
<dbReference type="PANTHER" id="PTHR30349">
    <property type="entry name" value="PHAGE INTEGRASE-RELATED"/>
    <property type="match status" value="1"/>
</dbReference>
<feature type="region of interest" description="Disordered" evidence="2">
    <location>
        <begin position="456"/>
        <end position="507"/>
    </location>
</feature>
<keyword evidence="5" id="KW-1185">Reference proteome</keyword>
<dbReference type="InterPro" id="IPR011010">
    <property type="entry name" value="DNA_brk_join_enz"/>
</dbReference>
<name>A0ABN6QPA2_STRNI</name>
<evidence type="ECO:0000313" key="5">
    <source>
        <dbReference type="Proteomes" id="UP001059597"/>
    </source>
</evidence>
<accession>A0ABN6QPA2</accession>
<dbReference type="SUPFAM" id="SSF56349">
    <property type="entry name" value="DNA breaking-rejoining enzymes"/>
    <property type="match status" value="1"/>
</dbReference>
<evidence type="ECO:0000313" key="4">
    <source>
        <dbReference type="EMBL" id="BDM67200.1"/>
    </source>
</evidence>
<feature type="compositionally biased region" description="Pro residues" evidence="2">
    <location>
        <begin position="490"/>
        <end position="501"/>
    </location>
</feature>
<protein>
    <submittedName>
        <fullName evidence="4">Integrase</fullName>
    </submittedName>
</protein>
<gene>
    <name evidence="4" type="ORF">HEK616_06870</name>
</gene>
<dbReference type="Gene3D" id="1.10.443.10">
    <property type="entry name" value="Intergrase catalytic core"/>
    <property type="match status" value="1"/>
</dbReference>
<evidence type="ECO:0000256" key="1">
    <source>
        <dbReference type="ARBA" id="ARBA00023172"/>
    </source>
</evidence>
<sequence length="507" mass="55998">MTDRSFKVRFYDTEVYKGKRGTTHTVRWSVNGKRRGETFKTSALAESFRATLLVAANNGEPFVLATGRPVSHASPAAEITWYEFALQYVDMKWPRISANNRKSTAKVLTKITLALLHAQPTHFDPVEVRTALREYAFNKNRRDEAPPETRTILSWIRRNSLPMRAWEDLKHVDNVMLALGTRLEGSRTAASSANRDRRITNVVLKHAIRQRLLRANPLPKGKDENAAPKAAGAVDKRSLLHPGQVAGLLAWIGDRPRTGYRLRAFFATLYYAGLRPEEAVALRVDAATLPATGWGELLIHTAEPEVGRNWTDDREVHETRDLKGRAVGDTRPVPAHPALVAILRDLIEEDGLKPGDLLFPGEKGGLLAGSVFRRVWRKARKAVLGEHEYSSPVGKRVYDLRHTCLTTWLNNGVPPAQVAAWAGNSVPVLLATYTRCITGQLTELQGRIEGPQQLPEVPAAAEGPSENFGKFSGRTPAESRSKPVSAGLAPTPPGAVPALPKPPRRSR</sequence>